<dbReference type="SUPFAM" id="SSF47203">
    <property type="entry name" value="Acyl-CoA dehydrogenase C-terminal domain-like"/>
    <property type="match status" value="1"/>
</dbReference>
<dbReference type="PANTHER" id="PTHR42807">
    <property type="entry name" value="GLUTARYL-COA DEHYDROGENASE, MITOCHONDRIAL"/>
    <property type="match status" value="1"/>
</dbReference>
<dbReference type="CDD" id="cd01151">
    <property type="entry name" value="GCD"/>
    <property type="match status" value="1"/>
</dbReference>
<dbReference type="InterPro" id="IPR013786">
    <property type="entry name" value="AcylCoA_DH/ox_N"/>
</dbReference>
<evidence type="ECO:0000256" key="11">
    <source>
        <dbReference type="RuleBase" id="RU362125"/>
    </source>
</evidence>
<dbReference type="GO" id="GO:0033539">
    <property type="term" value="P:fatty acid beta-oxidation using acyl-CoA dehydrogenase"/>
    <property type="evidence" value="ECO:0007669"/>
    <property type="project" value="TreeGrafter"/>
</dbReference>
<protein>
    <recommendedName>
        <fullName evidence="9">glutaryl-CoA dehydrogenase (ETF)</fullName>
        <ecNumber evidence="9">1.3.8.6</ecNumber>
    </recommendedName>
</protein>
<feature type="domain" description="Acyl-CoA dehydrogenase/oxidase C-terminal" evidence="12">
    <location>
        <begin position="258"/>
        <end position="398"/>
    </location>
</feature>
<comment type="similarity">
    <text evidence="2 11">Belongs to the acyl-CoA dehydrogenase family.</text>
</comment>
<gene>
    <name evidence="15" type="ORF">HZ995_12045</name>
</gene>
<evidence type="ECO:0000313" key="15">
    <source>
        <dbReference type="EMBL" id="QTN37546.1"/>
    </source>
</evidence>
<comment type="pathway">
    <text evidence="7">Amino-acid metabolism; lysine degradation.</text>
</comment>
<dbReference type="GO" id="GO:0050660">
    <property type="term" value="F:flavin adenine dinucleotide binding"/>
    <property type="evidence" value="ECO:0007669"/>
    <property type="project" value="InterPro"/>
</dbReference>
<dbReference type="Pfam" id="PF00441">
    <property type="entry name" value="Acyl-CoA_dh_1"/>
    <property type="match status" value="1"/>
</dbReference>
<dbReference type="EMBL" id="CP060010">
    <property type="protein sequence ID" value="QTN37546.1"/>
    <property type="molecule type" value="Genomic_DNA"/>
</dbReference>
<dbReference type="PROSITE" id="PS00073">
    <property type="entry name" value="ACYL_COA_DH_2"/>
    <property type="match status" value="1"/>
</dbReference>
<dbReference type="InterPro" id="IPR009075">
    <property type="entry name" value="AcylCo_DH/oxidase_C"/>
</dbReference>
<dbReference type="AlphaFoldDB" id="A0A975ESH1"/>
<dbReference type="Proteomes" id="UP000665026">
    <property type="component" value="Chromosome"/>
</dbReference>
<evidence type="ECO:0000256" key="1">
    <source>
        <dbReference type="ARBA" id="ARBA00001974"/>
    </source>
</evidence>
<evidence type="ECO:0000256" key="6">
    <source>
        <dbReference type="ARBA" id="ARBA00023002"/>
    </source>
</evidence>
<evidence type="ECO:0000256" key="3">
    <source>
        <dbReference type="ARBA" id="ARBA00022630"/>
    </source>
</evidence>
<evidence type="ECO:0000256" key="9">
    <source>
        <dbReference type="ARBA" id="ARBA00039033"/>
    </source>
</evidence>
<evidence type="ECO:0000256" key="5">
    <source>
        <dbReference type="ARBA" id="ARBA00022946"/>
    </source>
</evidence>
<dbReference type="GO" id="GO:0046949">
    <property type="term" value="P:fatty-acyl-CoA biosynthetic process"/>
    <property type="evidence" value="ECO:0007669"/>
    <property type="project" value="TreeGrafter"/>
</dbReference>
<dbReference type="GO" id="GO:0004361">
    <property type="term" value="F:glutaryl-CoA dehydrogenase activity"/>
    <property type="evidence" value="ECO:0007669"/>
    <property type="project" value="UniProtKB-EC"/>
</dbReference>
<dbReference type="FunFam" id="2.40.110.10:FF:000008">
    <property type="entry name" value="Glutaryl-CoA dehydrogenase, mitochondrial"/>
    <property type="match status" value="1"/>
</dbReference>
<dbReference type="Gene3D" id="1.20.140.10">
    <property type="entry name" value="Butyryl-CoA Dehydrogenase, subunit A, domain 3"/>
    <property type="match status" value="1"/>
</dbReference>
<dbReference type="InterPro" id="IPR037069">
    <property type="entry name" value="AcylCoA_DH/ox_N_sf"/>
</dbReference>
<evidence type="ECO:0000313" key="16">
    <source>
        <dbReference type="Proteomes" id="UP000665026"/>
    </source>
</evidence>
<evidence type="ECO:0000256" key="4">
    <source>
        <dbReference type="ARBA" id="ARBA00022827"/>
    </source>
</evidence>
<dbReference type="InterPro" id="IPR006091">
    <property type="entry name" value="Acyl-CoA_Oxase/DH_mid-dom"/>
</dbReference>
<dbReference type="GO" id="GO:0000062">
    <property type="term" value="F:fatty-acyl-CoA binding"/>
    <property type="evidence" value="ECO:0007669"/>
    <property type="project" value="TreeGrafter"/>
</dbReference>
<keyword evidence="3 11" id="KW-0285">Flavoprotein</keyword>
<dbReference type="Pfam" id="PF02771">
    <property type="entry name" value="Acyl-CoA_dh_N"/>
    <property type="match status" value="1"/>
</dbReference>
<accession>A0A975ESH1</accession>
<dbReference type="Gene3D" id="1.10.540.10">
    <property type="entry name" value="Acyl-CoA dehydrogenase/oxidase, N-terminal domain"/>
    <property type="match status" value="1"/>
</dbReference>
<keyword evidence="4 11" id="KW-0274">FAD</keyword>
<dbReference type="FunFam" id="1.10.540.10:FF:000026">
    <property type="entry name" value="Acyl-CoA dehydrogenase medium chain"/>
    <property type="match status" value="1"/>
</dbReference>
<evidence type="ECO:0000256" key="10">
    <source>
        <dbReference type="ARBA" id="ARBA00049493"/>
    </source>
</evidence>
<reference evidence="15" key="1">
    <citation type="submission" date="2020-07" db="EMBL/GenBank/DDBJ databases">
        <title>Genome sequences of bacteria associated with the marine, planktonic diatom Thalassiosira profunda strain ECT2AJA-044.</title>
        <authorList>
            <person name="Gargas C.B."/>
            <person name="Roberts W.R."/>
            <person name="Alverson A.J."/>
        </authorList>
    </citation>
    <scope>NUCLEOTIDE SEQUENCE</scope>
    <source>
        <strain evidence="15">ECT2AJA-044</strain>
    </source>
</reference>
<keyword evidence="5" id="KW-0809">Transit peptide</keyword>
<evidence type="ECO:0000259" key="13">
    <source>
        <dbReference type="Pfam" id="PF02770"/>
    </source>
</evidence>
<dbReference type="InterPro" id="IPR046373">
    <property type="entry name" value="Acyl-CoA_Oxase/DH_mid-dom_sf"/>
</dbReference>
<dbReference type="Gene3D" id="2.40.110.10">
    <property type="entry name" value="Butyryl-CoA Dehydrogenase, subunit A, domain 2"/>
    <property type="match status" value="1"/>
</dbReference>
<evidence type="ECO:0000256" key="7">
    <source>
        <dbReference type="ARBA" id="ARBA00037899"/>
    </source>
</evidence>
<dbReference type="EC" id="1.3.8.6" evidence="9"/>
<evidence type="ECO:0000256" key="2">
    <source>
        <dbReference type="ARBA" id="ARBA00009347"/>
    </source>
</evidence>
<comment type="catalytic activity">
    <reaction evidence="10">
        <text>glutaryl-CoA + oxidized [electron-transfer flavoprotein] + 2 H(+) = (2E)-butenoyl-CoA + reduced [electron-transfer flavoprotein] + CO2</text>
        <dbReference type="Rhea" id="RHEA:13389"/>
        <dbReference type="Rhea" id="RHEA-COMP:10685"/>
        <dbReference type="Rhea" id="RHEA-COMP:10686"/>
        <dbReference type="ChEBI" id="CHEBI:15378"/>
        <dbReference type="ChEBI" id="CHEBI:16526"/>
        <dbReference type="ChEBI" id="CHEBI:57332"/>
        <dbReference type="ChEBI" id="CHEBI:57378"/>
        <dbReference type="ChEBI" id="CHEBI:57692"/>
        <dbReference type="ChEBI" id="CHEBI:58307"/>
        <dbReference type="EC" id="1.3.8.6"/>
    </reaction>
</comment>
<dbReference type="SUPFAM" id="SSF56645">
    <property type="entry name" value="Acyl-CoA dehydrogenase NM domain-like"/>
    <property type="match status" value="1"/>
</dbReference>
<dbReference type="FunFam" id="1.20.140.10:FF:000006">
    <property type="entry name" value="Glutaryl-CoA dehydrogenase, mitochondrial"/>
    <property type="match status" value="1"/>
</dbReference>
<dbReference type="KEGG" id="cact:HZ995_12045"/>
<organism evidence="15 16">
    <name type="scientific">Cognatishimia activa</name>
    <dbReference type="NCBI Taxonomy" id="1715691"/>
    <lineage>
        <taxon>Bacteria</taxon>
        <taxon>Pseudomonadati</taxon>
        <taxon>Pseudomonadota</taxon>
        <taxon>Alphaproteobacteria</taxon>
        <taxon>Rhodobacterales</taxon>
        <taxon>Paracoccaceae</taxon>
        <taxon>Cognatishimia</taxon>
    </lineage>
</organism>
<name>A0A975ESH1_9RHOB</name>
<evidence type="ECO:0000259" key="12">
    <source>
        <dbReference type="Pfam" id="PF00441"/>
    </source>
</evidence>
<dbReference type="InterPro" id="IPR052033">
    <property type="entry name" value="Glutaryl-CoA_DH_mitochondrial"/>
</dbReference>
<dbReference type="PROSITE" id="PS00072">
    <property type="entry name" value="ACYL_COA_DH_1"/>
    <property type="match status" value="1"/>
</dbReference>
<dbReference type="InterPro" id="IPR006089">
    <property type="entry name" value="Acyl-CoA_DH_CS"/>
</dbReference>
<dbReference type="PANTHER" id="PTHR42807:SF1">
    <property type="entry name" value="GLUTARYL-COA DEHYDROGENASE, MITOCHONDRIAL"/>
    <property type="match status" value="1"/>
</dbReference>
<evidence type="ECO:0000259" key="14">
    <source>
        <dbReference type="Pfam" id="PF02771"/>
    </source>
</evidence>
<feature type="domain" description="Acyl-CoA dehydrogenase/oxidase N-terminal" evidence="14">
    <location>
        <begin position="32"/>
        <end position="143"/>
    </location>
</feature>
<dbReference type="InterPro" id="IPR036250">
    <property type="entry name" value="AcylCo_DH-like_C"/>
</dbReference>
<sequence length="406" mass="44121">MGVAHSDQPGFGPDLASFDWEDPFLLKDQLDEDERMLSEAAHVFAQEKLLPRVTAAYAEERVEPEIFAEMGAAGLLGATISEDLGGLGANYVTYGLIAREVERVDSGYRSMMSVQSSLVMYPIDAYGSDAQRQKYLPKLALGEWIGCFGLTEPDAGSDPAGMKTRATKVDGGYVLNGSKMWISNSPIADVFVVWAKSDAHDGKIRGFVLEKGMKGLSAPKIEGKLSLRASVTGEIVMEDVEVGEDALLPGVQGLKGPFGCLNRARYGIGWGSMGAAEDCWHRARSYGLDRKQFGRPLAQTQLFQKKLADMQTEITLGLQAALRVGRLMDQGKAAPEMISLIKRNNCGKALDIARHARDMHGGNGISQEFHVIRHAANLETVNTYEGTHDVHALILGRAQTGLQAFF</sequence>
<feature type="domain" description="Acyl-CoA oxidase/dehydrogenase middle" evidence="13">
    <location>
        <begin position="147"/>
        <end position="240"/>
    </location>
</feature>
<comment type="pathway">
    <text evidence="8">Amino-acid metabolism; tryptophan metabolism.</text>
</comment>
<proteinExistence type="inferred from homology"/>
<evidence type="ECO:0000256" key="8">
    <source>
        <dbReference type="ARBA" id="ARBA00037927"/>
    </source>
</evidence>
<keyword evidence="6 11" id="KW-0560">Oxidoreductase</keyword>
<dbReference type="InterPro" id="IPR009100">
    <property type="entry name" value="AcylCoA_DH/oxidase_NM_dom_sf"/>
</dbReference>
<comment type="cofactor">
    <cofactor evidence="1 11">
        <name>FAD</name>
        <dbReference type="ChEBI" id="CHEBI:57692"/>
    </cofactor>
</comment>
<dbReference type="Pfam" id="PF02770">
    <property type="entry name" value="Acyl-CoA_dh_M"/>
    <property type="match status" value="1"/>
</dbReference>